<dbReference type="InterPro" id="IPR045584">
    <property type="entry name" value="Pilin-like"/>
</dbReference>
<reference evidence="1 2" key="1">
    <citation type="submission" date="2019-05" db="EMBL/GenBank/DDBJ databases">
        <title>Genome sequences of Thalassotalea litorea 1K03283.</title>
        <authorList>
            <person name="Zhang D."/>
        </authorList>
    </citation>
    <scope>NUCLEOTIDE SEQUENCE [LARGE SCALE GENOMIC DNA]</scope>
    <source>
        <strain evidence="1 2">MCCC 1K03283</strain>
    </source>
</reference>
<name>A0A5R9IG28_9GAMM</name>
<dbReference type="InterPro" id="IPR031982">
    <property type="entry name" value="PilE-like"/>
</dbReference>
<sequence>MVVVAIISILSMIAYPAYQDSVRKARRTDAHSGMMSMMLAQQKLRGNCPFYGQALGSANTCGASGSATTVKGSSASQEGYYSFALSNASGNSYTITATALGPQAQDTGCTSITLTVNASDPKGLKAPTGCW</sequence>
<keyword evidence="2" id="KW-1185">Reference proteome</keyword>
<organism evidence="1 2">
    <name type="scientific">Thalassotalea litorea</name>
    <dbReference type="NCBI Taxonomy" id="2020715"/>
    <lineage>
        <taxon>Bacteria</taxon>
        <taxon>Pseudomonadati</taxon>
        <taxon>Pseudomonadota</taxon>
        <taxon>Gammaproteobacteria</taxon>
        <taxon>Alteromonadales</taxon>
        <taxon>Colwelliaceae</taxon>
        <taxon>Thalassotalea</taxon>
    </lineage>
</organism>
<comment type="caution">
    <text evidence="1">The sequence shown here is derived from an EMBL/GenBank/DDBJ whole genome shotgun (WGS) entry which is preliminary data.</text>
</comment>
<dbReference type="OrthoDB" id="5296638at2"/>
<dbReference type="Gene3D" id="3.30.700.10">
    <property type="entry name" value="Glycoprotein, Type 4 Pilin"/>
    <property type="match status" value="1"/>
</dbReference>
<dbReference type="Proteomes" id="UP000307790">
    <property type="component" value="Unassembled WGS sequence"/>
</dbReference>
<evidence type="ECO:0000313" key="2">
    <source>
        <dbReference type="Proteomes" id="UP000307790"/>
    </source>
</evidence>
<dbReference type="SUPFAM" id="SSF54523">
    <property type="entry name" value="Pili subunits"/>
    <property type="match status" value="1"/>
</dbReference>
<protein>
    <submittedName>
        <fullName evidence="1">Pilus assembly protein</fullName>
    </submittedName>
</protein>
<dbReference type="EMBL" id="VCBC01000016">
    <property type="protein sequence ID" value="TLU61504.1"/>
    <property type="molecule type" value="Genomic_DNA"/>
</dbReference>
<gene>
    <name evidence="1" type="ORF">FE810_14495</name>
</gene>
<dbReference type="GO" id="GO:0043683">
    <property type="term" value="P:type IV pilus assembly"/>
    <property type="evidence" value="ECO:0007669"/>
    <property type="project" value="InterPro"/>
</dbReference>
<accession>A0A5R9IG28</accession>
<dbReference type="AlphaFoldDB" id="A0A5R9IG28"/>
<proteinExistence type="predicted"/>
<evidence type="ECO:0000313" key="1">
    <source>
        <dbReference type="EMBL" id="TLU61504.1"/>
    </source>
</evidence>
<dbReference type="Pfam" id="PF16732">
    <property type="entry name" value="ComP_DUS"/>
    <property type="match status" value="1"/>
</dbReference>